<sequence length="74" mass="8716">MAKALHNLIDINSIQVRNDGNSMPKDACYIMQGTERYRAKEKDFWTAKESPFLYLNNTPNLRKDITWKDNILVR</sequence>
<organism evidence="2 3">
    <name type="scientific">Peribacillus butanolivorans</name>
    <dbReference type="NCBI Taxonomy" id="421767"/>
    <lineage>
        <taxon>Bacteria</taxon>
        <taxon>Bacillati</taxon>
        <taxon>Bacillota</taxon>
        <taxon>Bacilli</taxon>
        <taxon>Bacillales</taxon>
        <taxon>Bacillaceae</taxon>
        <taxon>Peribacillus</taxon>
    </lineage>
</organism>
<protein>
    <submittedName>
        <fullName evidence="2">Uncharacterized protein</fullName>
    </submittedName>
</protein>
<dbReference type="AlphaFoldDB" id="A0AAX0RY67"/>
<dbReference type="EMBL" id="NUEQ01000101">
    <property type="protein sequence ID" value="PEJ27317.1"/>
    <property type="molecule type" value="Genomic_DNA"/>
</dbReference>
<evidence type="ECO:0000313" key="3">
    <source>
        <dbReference type="Proteomes" id="UP000220106"/>
    </source>
</evidence>
<keyword evidence="4" id="KW-1185">Reference proteome</keyword>
<accession>A0AAX0RY67</accession>
<reference evidence="2 3" key="1">
    <citation type="submission" date="2017-09" db="EMBL/GenBank/DDBJ databases">
        <title>Large-scale bioinformatics analysis of Bacillus genomes uncovers conserved roles of natural products in bacterial physiology.</title>
        <authorList>
            <consortium name="Agbiome Team Llc"/>
            <person name="Bleich R.M."/>
            <person name="Kirk G.J."/>
            <person name="Santa Maria K.C."/>
            <person name="Allen S.E."/>
            <person name="Farag S."/>
            <person name="Shank E.A."/>
            <person name="Bowers A."/>
        </authorList>
    </citation>
    <scope>NUCLEOTIDE SEQUENCE [LARGE SCALE GENOMIC DNA]</scope>
    <source>
        <strain evidence="2 3">AFS003229</strain>
    </source>
</reference>
<gene>
    <name evidence="2" type="ORF">CN689_23705</name>
    <name evidence="1" type="ORF">DTO10_25990</name>
</gene>
<evidence type="ECO:0000313" key="4">
    <source>
        <dbReference type="Proteomes" id="UP000260457"/>
    </source>
</evidence>
<dbReference type="EMBL" id="CP030926">
    <property type="protein sequence ID" value="AXN41477.1"/>
    <property type="molecule type" value="Genomic_DNA"/>
</dbReference>
<dbReference type="Proteomes" id="UP000220106">
    <property type="component" value="Unassembled WGS sequence"/>
</dbReference>
<dbReference type="RefSeq" id="WP_053346163.1">
    <property type="nucleotide sequence ID" value="NZ_CP030926.1"/>
</dbReference>
<dbReference type="KEGG" id="pbut:DTO10_25990"/>
<dbReference type="GeneID" id="97410010"/>
<reference evidence="1 4" key="2">
    <citation type="submission" date="2018-07" db="EMBL/GenBank/DDBJ databases">
        <title>The molecular basis for the intramolecular migration of carboxyl group in the catabolism of para-hydroxybenzoate via gentisate.</title>
        <authorList>
            <person name="Zhao H."/>
            <person name="Xu Y."/>
            <person name="Lin S."/>
            <person name="Spain J.C."/>
            <person name="Zhou N.-Y."/>
        </authorList>
    </citation>
    <scope>NUCLEOTIDE SEQUENCE [LARGE SCALE GENOMIC DNA]</scope>
    <source>
        <strain evidence="1 4">PHB-7a</strain>
    </source>
</reference>
<evidence type="ECO:0000313" key="1">
    <source>
        <dbReference type="EMBL" id="AXN41477.1"/>
    </source>
</evidence>
<dbReference type="Proteomes" id="UP000260457">
    <property type="component" value="Chromosome"/>
</dbReference>
<name>A0AAX0RY67_9BACI</name>
<proteinExistence type="predicted"/>
<evidence type="ECO:0000313" key="2">
    <source>
        <dbReference type="EMBL" id="PEJ27317.1"/>
    </source>
</evidence>